<protein>
    <submittedName>
        <fullName evidence="1">Uncharacterized protein</fullName>
    </submittedName>
</protein>
<evidence type="ECO:0000313" key="1">
    <source>
        <dbReference type="EMBL" id="XBS38398.1"/>
    </source>
</evidence>
<sequence>MNQPLLHRVLEGDEEAIALFGGAENCAVIDWRDGPADIVAAIAAFLPDGYLTIGSVTTSSCELLVRDKSPVTAPLSSKAMQENLLFSINHAIQSENEARQFRPLDGDSYSIFVASRSVWSDIERDNPEATEELFLSTRRLAAYWGKSYFARMLSKR</sequence>
<dbReference type="AlphaFoldDB" id="A0AAU7P9H9"/>
<reference evidence="1" key="1">
    <citation type="submission" date="2024-02" db="EMBL/GenBank/DDBJ databases">
        <title>Complete genome sequence of Xanthomonas sp. 10-10.</title>
        <authorList>
            <person name="Biessy A."/>
            <person name="Ciotola M."/>
            <person name="Cadieux M."/>
            <person name="Soufiane B."/>
            <person name="Laforest M."/>
            <person name="Filion M."/>
        </authorList>
    </citation>
    <scope>NUCLEOTIDE SEQUENCE</scope>
    <source>
        <strain evidence="1">10-10</strain>
    </source>
</reference>
<proteinExistence type="predicted"/>
<organism evidence="1">
    <name type="scientific">Xanthomonas sp. 10-10</name>
    <dbReference type="NCBI Taxonomy" id="3115848"/>
    <lineage>
        <taxon>Bacteria</taxon>
        <taxon>Pseudomonadati</taxon>
        <taxon>Pseudomonadota</taxon>
        <taxon>Gammaproteobacteria</taxon>
        <taxon>Lysobacterales</taxon>
        <taxon>Lysobacteraceae</taxon>
        <taxon>Xanthomonas</taxon>
    </lineage>
</organism>
<name>A0AAU7P9H9_9XANT</name>
<dbReference type="RefSeq" id="WP_349656781.1">
    <property type="nucleotide sequence ID" value="NZ_CP144460.1"/>
</dbReference>
<gene>
    <name evidence="1" type="ORF">VZ068_02300</name>
</gene>
<accession>A0AAU7P9H9</accession>
<dbReference type="EMBL" id="CP144460">
    <property type="protein sequence ID" value="XBS38398.1"/>
    <property type="molecule type" value="Genomic_DNA"/>
</dbReference>